<reference evidence="1" key="1">
    <citation type="submission" date="2021-09" db="EMBL/GenBank/DDBJ databases">
        <authorList>
            <consortium name="AG Swart"/>
            <person name="Singh M."/>
            <person name="Singh A."/>
            <person name="Seah K."/>
            <person name="Emmerich C."/>
        </authorList>
    </citation>
    <scope>NUCLEOTIDE SEQUENCE</scope>
    <source>
        <strain evidence="1">ATCC30299</strain>
    </source>
</reference>
<organism evidence="1 2">
    <name type="scientific">Blepharisma stoltei</name>
    <dbReference type="NCBI Taxonomy" id="1481888"/>
    <lineage>
        <taxon>Eukaryota</taxon>
        <taxon>Sar</taxon>
        <taxon>Alveolata</taxon>
        <taxon>Ciliophora</taxon>
        <taxon>Postciliodesmatophora</taxon>
        <taxon>Heterotrichea</taxon>
        <taxon>Heterotrichida</taxon>
        <taxon>Blepharismidae</taxon>
        <taxon>Blepharisma</taxon>
    </lineage>
</organism>
<evidence type="ECO:0000313" key="2">
    <source>
        <dbReference type="Proteomes" id="UP001162131"/>
    </source>
</evidence>
<dbReference type="Proteomes" id="UP001162131">
    <property type="component" value="Unassembled WGS sequence"/>
</dbReference>
<accession>A0AAU9IQZ2</accession>
<dbReference type="EMBL" id="CAJZBQ010000017">
    <property type="protein sequence ID" value="CAG9316908.1"/>
    <property type="molecule type" value="Genomic_DNA"/>
</dbReference>
<sequence>MASQKLMNYVEKHLFKSVVNPMWQAFSSKNSVRISDQTVDEFITLQKATLEYKKLLEDYNIGIKRDDKKTRISIAKHCGLIMPNAEDEKP</sequence>
<keyword evidence="2" id="KW-1185">Reference proteome</keyword>
<name>A0AAU9IQZ2_9CILI</name>
<dbReference type="AlphaFoldDB" id="A0AAU9IQZ2"/>
<evidence type="ECO:0000313" key="1">
    <source>
        <dbReference type="EMBL" id="CAG9316908.1"/>
    </source>
</evidence>
<gene>
    <name evidence="1" type="ORF">BSTOLATCC_MIC17540</name>
</gene>
<protein>
    <submittedName>
        <fullName evidence="1">Uncharacterized protein</fullName>
    </submittedName>
</protein>
<proteinExistence type="predicted"/>
<comment type="caution">
    <text evidence="1">The sequence shown here is derived from an EMBL/GenBank/DDBJ whole genome shotgun (WGS) entry which is preliminary data.</text>
</comment>